<accession>A0ABR0EJR8</accession>
<evidence type="ECO:0000313" key="2">
    <source>
        <dbReference type="EMBL" id="KAK4501787.1"/>
    </source>
</evidence>
<dbReference type="Proteomes" id="UP001305779">
    <property type="component" value="Unassembled WGS sequence"/>
</dbReference>
<comment type="caution">
    <text evidence="2">The sequence shown here is derived from an EMBL/GenBank/DDBJ whole genome shotgun (WGS) entry which is preliminary data.</text>
</comment>
<feature type="signal peptide" evidence="1">
    <location>
        <begin position="1"/>
        <end position="16"/>
    </location>
</feature>
<proteinExistence type="predicted"/>
<name>A0ABR0EJR8_ZASCE</name>
<protein>
    <recommendedName>
        <fullName evidence="4">Apple domain-containing protein</fullName>
    </recommendedName>
</protein>
<dbReference type="EMBL" id="JAXOVC010000005">
    <property type="protein sequence ID" value="KAK4501787.1"/>
    <property type="molecule type" value="Genomic_DNA"/>
</dbReference>
<sequence length="930" mass="93289">MAALVPLLLHLGLANAQVNLPGVPNPVAPSSSAGNNAVGVSSSGNAGITPGVNIGGGCPSVLTLTVIPPDYTGSLISLPISLWPSLPTLSVPPISLPSISIPDLSITVPPLTGISGLPLPTINPSATLDLPTLSLPISALLPTIPLPSGTPVSYTCPEQDGRLIIQNLLPYVVDCGATPTGTVFTSVPATNSFNDCFQQCDRASTDQGAKYCTGFYYEGVTDGDGAGTCYLQNSVAQGFSNSTAGASNRVAAVRLLNYLVGGGPLLPPLLGDITSQLPGQISSLISEVGGVLPTNLPITTALPNAISSILGGVTSGLPNGVSSLLNDLTSGLTLPTNLPITTILPTNLPITTELPNAISSILGGVTSGLPGGVSSLINDLTSGLTIPTNVPISSILSEINNLPTNVPVSSLINDLSSVLNPSGLPITNLPVSSLINDLSSVLNPSGLPTNLPISSLQSELSSLLGNPTQGIPGAVSSLLGSQGLPSVISSLLNPSGGGVLSSLINDLTAVPTITPPVSLPSNFLPSGSLPSLTNVLPTSLPSGITPSISVPSGIIPTSLPSGFIPPISIPSLGTNLISTTGANGLPTLISITPTIVAPSLTVSLPTDLSLSGALTNLIPTTGLGGVTTLVSVPTDLSLTVPSLSLSVPSLSVPSISVSVPSLSVPSLSLSAPSLSVPSLSISNILPSIGLPGGGSGTTPTGTSSRSALIPTATAFPIFGCPGDSGLAYVSPSGQAFAIQCNTQVLGYDISTALQPDLQSCVNSCGGVPGCTNTAYQASTGICSYKSQNGQSISATTDFSAAIAIDLSCPNGNGVIYMDPYGSNYQILCNYTFPSRTEISQSPAPGGRLVDERSLEVAKRAPSDASFLACSVQCSLLSGCIAVTEQNDVCLFISDLGPAGTDSNIADTVVLMTRRIVSVNATDAPLLRYPR</sequence>
<keyword evidence="3" id="KW-1185">Reference proteome</keyword>
<organism evidence="2 3">
    <name type="scientific">Zasmidium cellare</name>
    <name type="common">Wine cellar mold</name>
    <name type="synonym">Racodium cellare</name>
    <dbReference type="NCBI Taxonomy" id="395010"/>
    <lineage>
        <taxon>Eukaryota</taxon>
        <taxon>Fungi</taxon>
        <taxon>Dikarya</taxon>
        <taxon>Ascomycota</taxon>
        <taxon>Pezizomycotina</taxon>
        <taxon>Dothideomycetes</taxon>
        <taxon>Dothideomycetidae</taxon>
        <taxon>Mycosphaerellales</taxon>
        <taxon>Mycosphaerellaceae</taxon>
        <taxon>Zasmidium</taxon>
    </lineage>
</organism>
<feature type="chain" id="PRO_5047206564" description="Apple domain-containing protein" evidence="1">
    <location>
        <begin position="17"/>
        <end position="930"/>
    </location>
</feature>
<evidence type="ECO:0000313" key="3">
    <source>
        <dbReference type="Proteomes" id="UP001305779"/>
    </source>
</evidence>
<evidence type="ECO:0000256" key="1">
    <source>
        <dbReference type="SAM" id="SignalP"/>
    </source>
</evidence>
<evidence type="ECO:0008006" key="4">
    <source>
        <dbReference type="Google" id="ProtNLM"/>
    </source>
</evidence>
<keyword evidence="1" id="KW-0732">Signal</keyword>
<gene>
    <name evidence="2" type="ORF">PRZ48_007596</name>
</gene>
<reference evidence="2 3" key="1">
    <citation type="journal article" date="2023" name="G3 (Bethesda)">
        <title>A chromosome-level genome assembly of Zasmidium syzygii isolated from banana leaves.</title>
        <authorList>
            <person name="van Westerhoven A.C."/>
            <person name="Mehrabi R."/>
            <person name="Talebi R."/>
            <person name="Steentjes M.B.F."/>
            <person name="Corcolon B."/>
            <person name="Chong P.A."/>
            <person name="Kema G.H.J."/>
            <person name="Seidl M.F."/>
        </authorList>
    </citation>
    <scope>NUCLEOTIDE SEQUENCE [LARGE SCALE GENOMIC DNA]</scope>
    <source>
        <strain evidence="2 3">P124</strain>
    </source>
</reference>